<evidence type="ECO:0000313" key="20">
    <source>
        <dbReference type="Proteomes" id="UP000006334"/>
    </source>
</evidence>
<feature type="transmembrane region" description="Helical" evidence="14">
    <location>
        <begin position="20"/>
        <end position="38"/>
    </location>
</feature>
<dbReference type="eggNOG" id="COG5002">
    <property type="taxonomic scope" value="Bacteria"/>
</dbReference>
<dbReference type="CDD" id="cd18773">
    <property type="entry name" value="PDC1_HK_sensor"/>
    <property type="match status" value="1"/>
</dbReference>
<dbReference type="InterPro" id="IPR013767">
    <property type="entry name" value="PAS_fold"/>
</dbReference>
<dbReference type="Gene3D" id="3.40.50.2300">
    <property type="match status" value="1"/>
</dbReference>
<evidence type="ECO:0000256" key="4">
    <source>
        <dbReference type="ARBA" id="ARBA00022475"/>
    </source>
</evidence>
<dbReference type="eggNOG" id="COG0784">
    <property type="taxonomic scope" value="Bacteria"/>
</dbReference>
<keyword evidence="5 13" id="KW-0597">Phosphoprotein</keyword>
<feature type="transmembrane region" description="Helical" evidence="14">
    <location>
        <begin position="335"/>
        <end position="353"/>
    </location>
</feature>
<evidence type="ECO:0000256" key="11">
    <source>
        <dbReference type="ARBA" id="ARBA00022989"/>
    </source>
</evidence>
<dbReference type="STRING" id="1127673.GLIP_4081"/>
<evidence type="ECO:0000256" key="5">
    <source>
        <dbReference type="ARBA" id="ARBA00022553"/>
    </source>
</evidence>
<dbReference type="CDD" id="cd16922">
    <property type="entry name" value="HATPase_EvgS-ArcB-TorS-like"/>
    <property type="match status" value="1"/>
</dbReference>
<protein>
    <recommendedName>
        <fullName evidence="3">histidine kinase</fullName>
        <ecNumber evidence="3">2.7.13.3</ecNumber>
    </recommendedName>
</protein>
<gene>
    <name evidence="19" type="ORF">GLIP_4081</name>
</gene>
<dbReference type="InterPro" id="IPR000014">
    <property type="entry name" value="PAS"/>
</dbReference>
<dbReference type="SUPFAM" id="SSF103190">
    <property type="entry name" value="Sensory domain-like"/>
    <property type="match status" value="1"/>
</dbReference>
<accession>K6YEU6</accession>
<dbReference type="PANTHER" id="PTHR45339:SF1">
    <property type="entry name" value="HYBRID SIGNAL TRANSDUCTION HISTIDINE KINASE J"/>
    <property type="match status" value="1"/>
</dbReference>
<dbReference type="Pfam" id="PF00989">
    <property type="entry name" value="PAS"/>
    <property type="match status" value="1"/>
</dbReference>
<evidence type="ECO:0000259" key="16">
    <source>
        <dbReference type="PROSITE" id="PS50110"/>
    </source>
</evidence>
<dbReference type="PROSITE" id="PS50112">
    <property type="entry name" value="PAS"/>
    <property type="match status" value="1"/>
</dbReference>
<dbReference type="NCBIfam" id="TIGR00229">
    <property type="entry name" value="sensory_box"/>
    <property type="match status" value="1"/>
</dbReference>
<dbReference type="SUPFAM" id="SSF55874">
    <property type="entry name" value="ATPase domain of HSP90 chaperone/DNA topoisomerase II/histidine kinase"/>
    <property type="match status" value="1"/>
</dbReference>
<sequence length="1089" mass="121261">MSNTTATLSLKFWNDGKNLFAMSFFVIFVIFSVTVVFFETQLSSSVMQSVEDEQTITTDRINYQVHEKLTKYRNDLLFLYATPPIAGLANTIEGKDKYDDSTFEQWKLRLETIFVAFIQHNSEYEQLRIISANGKGKELVRVDRDGGGVKVVSNAQLQNKSNNDYYKQSTQLLDGQMYLSPISLNREFGEIEFPYRPMLRLSIPIFDNQMRRFGFLIMNINATQLLDSLQNIVEEPSQLALTDSEGYFLLHPSEQLMFSKDLNPDETWDSHYSVGSKTDTQLYKVTENQNSEERLYSLGKKIILSSNLKDGFLIAHILTPDEVLKNVAMQRRTNVYAFLFVITSVLLFILIAFDRGLRKSQELAETRAESDAIVDASKDAIIGLNSKGQISSWNRAARNLFRLNIEQVINQSIADLSLFPNVDFALLINNLANGVSQQSIDTTIDSGNGQVLYVSLSLSAIVKDGSRFSGVAVIVRDVTNERIADEKIRKANAELEIKVAQRTAELEKVSDVKSAFISNISHEMRTPLNGIIGTLNLIRKEPLSEEQCRYLDMAEVSVNSLAVLINDILDLSKIEAGKLDLDYKAFNPAKLIETLSTSMAVKAQEKGIEFIVDTVDIQCESIISDPHRYSQILTNIVNNAIKFTKHGSILVKAYSKQKDDSHCGFYCEVTDTGIGIAEEYHGQLFTAFSQENSSVAPKFGGTGLGLSICKQLCSLLNGEITFESIKDKGSTFSFWINIPNVNATPKKTVKYLAGNTVSILVENSQLEKSLQNIVTKLGAIVVSESELLEYLDIPEQLPKSLPNILIFDQHDQRLHELDKRWLALQKSGKAPEQIVALHNTAEAKVLFSNIKPIFISKPLSTSEFLAKCGKKGQASEPAESIHSQRQTTDISAMDMKSLDGATVLVVDDNEINIEVAIGILKPTAVNTLRAANGQQAIEQLLKSDADGETVHCVLMDCQMPILNGYDATKKIRNGAAGDVYIDVPIIAMTANAMQGEKQKCLDAGMSDYVTKPISAEKLTAKLTSWVLSKYIPQNKLKDVSHSEQEISLDGGESALPVWDKDAALQRLMNNQTLLNKIVHLFIETSLEKL</sequence>
<proteinExistence type="predicted"/>
<dbReference type="SMART" id="SM00091">
    <property type="entry name" value="PAS"/>
    <property type="match status" value="1"/>
</dbReference>
<evidence type="ECO:0000313" key="19">
    <source>
        <dbReference type="EMBL" id="GAC16692.1"/>
    </source>
</evidence>
<keyword evidence="14" id="KW-0472">Membrane</keyword>
<comment type="caution">
    <text evidence="19">The sequence shown here is derived from an EMBL/GenBank/DDBJ whole genome shotgun (WGS) entry which is preliminary data.</text>
</comment>
<evidence type="ECO:0000256" key="14">
    <source>
        <dbReference type="SAM" id="Phobius"/>
    </source>
</evidence>
<dbReference type="GO" id="GO:0005886">
    <property type="term" value="C:plasma membrane"/>
    <property type="evidence" value="ECO:0007669"/>
    <property type="project" value="UniProtKB-SubCell"/>
</dbReference>
<dbReference type="InterPro" id="IPR036097">
    <property type="entry name" value="HisK_dim/P_sf"/>
</dbReference>
<evidence type="ECO:0000256" key="8">
    <source>
        <dbReference type="ARBA" id="ARBA00022741"/>
    </source>
</evidence>
<dbReference type="InterPro" id="IPR011006">
    <property type="entry name" value="CheY-like_superfamily"/>
</dbReference>
<keyword evidence="4" id="KW-1003">Cell membrane</keyword>
<dbReference type="CDD" id="cd00130">
    <property type="entry name" value="PAS"/>
    <property type="match status" value="1"/>
</dbReference>
<feature type="domain" description="Histidine kinase" evidence="15">
    <location>
        <begin position="519"/>
        <end position="740"/>
    </location>
</feature>
<evidence type="ECO:0000256" key="1">
    <source>
        <dbReference type="ARBA" id="ARBA00000085"/>
    </source>
</evidence>
<evidence type="ECO:0000256" key="3">
    <source>
        <dbReference type="ARBA" id="ARBA00012438"/>
    </source>
</evidence>
<dbReference type="SUPFAM" id="SSF55785">
    <property type="entry name" value="PYP-like sensor domain (PAS domain)"/>
    <property type="match status" value="1"/>
</dbReference>
<dbReference type="Proteomes" id="UP000006334">
    <property type="component" value="Unassembled WGS sequence"/>
</dbReference>
<feature type="domain" description="PAC" evidence="18">
    <location>
        <begin position="438"/>
        <end position="490"/>
    </location>
</feature>
<name>K6YEU6_9ALTE</name>
<dbReference type="RefSeq" id="WP_008846494.1">
    <property type="nucleotide sequence ID" value="NZ_BAEN01000076.1"/>
</dbReference>
<dbReference type="InterPro" id="IPR036890">
    <property type="entry name" value="HATPase_C_sf"/>
</dbReference>
<evidence type="ECO:0000256" key="10">
    <source>
        <dbReference type="ARBA" id="ARBA00022840"/>
    </source>
</evidence>
<keyword evidence="8" id="KW-0547">Nucleotide-binding</keyword>
<dbReference type="GO" id="GO:0005524">
    <property type="term" value="F:ATP binding"/>
    <property type="evidence" value="ECO:0007669"/>
    <property type="project" value="UniProtKB-KW"/>
</dbReference>
<dbReference type="Gene3D" id="1.10.287.130">
    <property type="match status" value="1"/>
</dbReference>
<keyword evidence="10" id="KW-0067">ATP-binding</keyword>
<dbReference type="EC" id="2.7.13.3" evidence="3"/>
<dbReference type="GO" id="GO:0006355">
    <property type="term" value="P:regulation of DNA-templated transcription"/>
    <property type="evidence" value="ECO:0007669"/>
    <property type="project" value="InterPro"/>
</dbReference>
<feature type="domain" description="Response regulatory" evidence="16">
    <location>
        <begin position="902"/>
        <end position="1026"/>
    </location>
</feature>
<dbReference type="SMART" id="SM00388">
    <property type="entry name" value="HisKA"/>
    <property type="match status" value="1"/>
</dbReference>
<dbReference type="SMART" id="SM00387">
    <property type="entry name" value="HATPase_c"/>
    <property type="match status" value="1"/>
</dbReference>
<keyword evidence="12" id="KW-0902">Two-component regulatory system</keyword>
<reference evidence="19 20" key="1">
    <citation type="journal article" date="2017" name="Antonie Van Leeuwenhoek">
        <title>Rhizobium rhizosphaerae sp. nov., a novel species isolated from rice rhizosphere.</title>
        <authorList>
            <person name="Zhao J.J."/>
            <person name="Zhang J."/>
            <person name="Zhang R.J."/>
            <person name="Zhang C.W."/>
            <person name="Yin H.Q."/>
            <person name="Zhang X.X."/>
        </authorList>
    </citation>
    <scope>NUCLEOTIDE SEQUENCE [LARGE SCALE GENOMIC DNA]</scope>
    <source>
        <strain evidence="19 20">E3</strain>
    </source>
</reference>
<feature type="domain" description="PAS" evidence="17">
    <location>
        <begin position="366"/>
        <end position="416"/>
    </location>
</feature>
<keyword evidence="7 14" id="KW-0812">Transmembrane</keyword>
<dbReference type="SMART" id="SM00448">
    <property type="entry name" value="REC"/>
    <property type="match status" value="1"/>
</dbReference>
<dbReference type="InterPro" id="IPR000700">
    <property type="entry name" value="PAS-assoc_C"/>
</dbReference>
<evidence type="ECO:0000256" key="7">
    <source>
        <dbReference type="ARBA" id="ARBA00022692"/>
    </source>
</evidence>
<dbReference type="InterPro" id="IPR001789">
    <property type="entry name" value="Sig_transdc_resp-reg_receiver"/>
</dbReference>
<keyword evidence="20" id="KW-1185">Reference proteome</keyword>
<dbReference type="PRINTS" id="PR00344">
    <property type="entry name" value="BCTRLSENSOR"/>
</dbReference>
<dbReference type="InterPro" id="IPR003661">
    <property type="entry name" value="HisK_dim/P_dom"/>
</dbReference>
<dbReference type="PROSITE" id="PS50113">
    <property type="entry name" value="PAC"/>
    <property type="match status" value="1"/>
</dbReference>
<keyword evidence="6" id="KW-0808">Transferase</keyword>
<dbReference type="InterPro" id="IPR029151">
    <property type="entry name" value="Sensor-like_sf"/>
</dbReference>
<dbReference type="Pfam" id="PF02518">
    <property type="entry name" value="HATPase_c"/>
    <property type="match status" value="1"/>
</dbReference>
<dbReference type="PROSITE" id="PS50109">
    <property type="entry name" value="HIS_KIN"/>
    <property type="match status" value="1"/>
</dbReference>
<dbReference type="Pfam" id="PF00512">
    <property type="entry name" value="HisKA"/>
    <property type="match status" value="1"/>
</dbReference>
<dbReference type="EMBL" id="BAEN01000076">
    <property type="protein sequence ID" value="GAC16692.1"/>
    <property type="molecule type" value="Genomic_DNA"/>
</dbReference>
<evidence type="ECO:0000256" key="12">
    <source>
        <dbReference type="ARBA" id="ARBA00023012"/>
    </source>
</evidence>
<dbReference type="FunFam" id="3.30.565.10:FF:000010">
    <property type="entry name" value="Sensor histidine kinase RcsC"/>
    <property type="match status" value="1"/>
</dbReference>
<dbReference type="InterPro" id="IPR004358">
    <property type="entry name" value="Sig_transdc_His_kin-like_C"/>
</dbReference>
<keyword evidence="9 19" id="KW-0418">Kinase</keyword>
<dbReference type="Gene3D" id="3.30.450.20">
    <property type="entry name" value="PAS domain"/>
    <property type="match status" value="2"/>
</dbReference>
<evidence type="ECO:0000259" key="17">
    <source>
        <dbReference type="PROSITE" id="PS50112"/>
    </source>
</evidence>
<dbReference type="GO" id="GO:0000155">
    <property type="term" value="F:phosphorelay sensor kinase activity"/>
    <property type="evidence" value="ECO:0007669"/>
    <property type="project" value="InterPro"/>
</dbReference>
<dbReference type="SUPFAM" id="SSF52172">
    <property type="entry name" value="CheY-like"/>
    <property type="match status" value="1"/>
</dbReference>
<evidence type="ECO:0000259" key="15">
    <source>
        <dbReference type="PROSITE" id="PS50109"/>
    </source>
</evidence>
<dbReference type="Pfam" id="PF21623">
    <property type="entry name" value="HK_sensor_dom_bact"/>
    <property type="match status" value="1"/>
</dbReference>
<dbReference type="OrthoDB" id="9810730at2"/>
<dbReference type="PROSITE" id="PS50110">
    <property type="entry name" value="RESPONSE_REGULATORY"/>
    <property type="match status" value="1"/>
</dbReference>
<evidence type="ECO:0000259" key="18">
    <source>
        <dbReference type="PROSITE" id="PS50113"/>
    </source>
</evidence>
<comment type="catalytic activity">
    <reaction evidence="1">
        <text>ATP + protein L-histidine = ADP + protein N-phospho-L-histidine.</text>
        <dbReference type="EC" id="2.7.13.3"/>
    </reaction>
</comment>
<evidence type="ECO:0000256" key="6">
    <source>
        <dbReference type="ARBA" id="ARBA00022679"/>
    </source>
</evidence>
<evidence type="ECO:0000256" key="2">
    <source>
        <dbReference type="ARBA" id="ARBA00004651"/>
    </source>
</evidence>
<dbReference type="Pfam" id="PF00072">
    <property type="entry name" value="Response_reg"/>
    <property type="match status" value="1"/>
</dbReference>
<keyword evidence="11 14" id="KW-1133">Transmembrane helix</keyword>
<dbReference type="InterPro" id="IPR048760">
    <property type="entry name" value="VP0354-like_sensor_dom"/>
</dbReference>
<dbReference type="CDD" id="cd17546">
    <property type="entry name" value="REC_hyHK_CKI1_RcsC-like"/>
    <property type="match status" value="1"/>
</dbReference>
<dbReference type="PANTHER" id="PTHR45339">
    <property type="entry name" value="HYBRID SIGNAL TRANSDUCTION HISTIDINE KINASE J"/>
    <property type="match status" value="1"/>
</dbReference>
<evidence type="ECO:0000256" key="13">
    <source>
        <dbReference type="PROSITE-ProRule" id="PRU00169"/>
    </source>
</evidence>
<dbReference type="Gene3D" id="3.30.565.10">
    <property type="entry name" value="Histidine kinase-like ATPase, C-terminal domain"/>
    <property type="match status" value="1"/>
</dbReference>
<evidence type="ECO:0000256" key="9">
    <source>
        <dbReference type="ARBA" id="ARBA00022777"/>
    </source>
</evidence>
<dbReference type="SUPFAM" id="SSF47384">
    <property type="entry name" value="Homodimeric domain of signal transducing histidine kinase"/>
    <property type="match status" value="1"/>
</dbReference>
<organism evidence="19 20">
    <name type="scientific">Aliiglaciecola lipolytica E3</name>
    <dbReference type="NCBI Taxonomy" id="1127673"/>
    <lineage>
        <taxon>Bacteria</taxon>
        <taxon>Pseudomonadati</taxon>
        <taxon>Pseudomonadota</taxon>
        <taxon>Gammaproteobacteria</taxon>
        <taxon>Alteromonadales</taxon>
        <taxon>Alteromonadaceae</taxon>
        <taxon>Aliiglaciecola</taxon>
    </lineage>
</organism>
<dbReference type="InterPro" id="IPR005467">
    <property type="entry name" value="His_kinase_dom"/>
</dbReference>
<dbReference type="InterPro" id="IPR003594">
    <property type="entry name" value="HATPase_dom"/>
</dbReference>
<dbReference type="CDD" id="cd00082">
    <property type="entry name" value="HisKA"/>
    <property type="match status" value="1"/>
</dbReference>
<feature type="modified residue" description="4-aspartylphosphate" evidence="13">
    <location>
        <position position="956"/>
    </location>
</feature>
<dbReference type="InterPro" id="IPR035965">
    <property type="entry name" value="PAS-like_dom_sf"/>
</dbReference>
<dbReference type="AlphaFoldDB" id="K6YEU6"/>
<comment type="subcellular location">
    <subcellularLocation>
        <location evidence="2">Cell membrane</location>
        <topology evidence="2">Multi-pass membrane protein</topology>
    </subcellularLocation>
</comment>